<feature type="domain" description="Tryptophan synthase beta chain-like PALP" evidence="3">
    <location>
        <begin position="11"/>
        <end position="56"/>
    </location>
</feature>
<organism evidence="4">
    <name type="scientific">marine sediment metagenome</name>
    <dbReference type="NCBI Taxonomy" id="412755"/>
    <lineage>
        <taxon>unclassified sequences</taxon>
        <taxon>metagenomes</taxon>
        <taxon>ecological metagenomes</taxon>
    </lineage>
</organism>
<name>X1VAK8_9ZZZZ</name>
<dbReference type="InterPro" id="IPR036052">
    <property type="entry name" value="TrpB-like_PALP_sf"/>
</dbReference>
<comment type="cofactor">
    <cofactor evidence="1">
        <name>pyridoxal 5'-phosphate</name>
        <dbReference type="ChEBI" id="CHEBI:597326"/>
    </cofactor>
</comment>
<reference evidence="4" key="1">
    <citation type="journal article" date="2014" name="Front. Microbiol.">
        <title>High frequency of phylogenetically diverse reductive dehalogenase-homologous genes in deep subseafloor sedimentary metagenomes.</title>
        <authorList>
            <person name="Kawai M."/>
            <person name="Futagami T."/>
            <person name="Toyoda A."/>
            <person name="Takaki Y."/>
            <person name="Nishi S."/>
            <person name="Hori S."/>
            <person name="Arai W."/>
            <person name="Tsubouchi T."/>
            <person name="Morono Y."/>
            <person name="Uchiyama I."/>
            <person name="Ito T."/>
            <person name="Fujiyama A."/>
            <person name="Inagaki F."/>
            <person name="Takami H."/>
        </authorList>
    </citation>
    <scope>NUCLEOTIDE SEQUENCE</scope>
    <source>
        <strain evidence="4">Expedition CK06-06</strain>
    </source>
</reference>
<dbReference type="PROSITE" id="PS00901">
    <property type="entry name" value="CYS_SYNTHASE"/>
    <property type="match status" value="1"/>
</dbReference>
<evidence type="ECO:0000256" key="2">
    <source>
        <dbReference type="ARBA" id="ARBA00022898"/>
    </source>
</evidence>
<dbReference type="SUPFAM" id="SSF53686">
    <property type="entry name" value="Tryptophan synthase beta subunit-like PLP-dependent enzymes"/>
    <property type="match status" value="1"/>
</dbReference>
<accession>X1VAK8</accession>
<dbReference type="InterPro" id="IPR001926">
    <property type="entry name" value="TrpB-like_PALP"/>
</dbReference>
<dbReference type="EMBL" id="BARW01030845">
    <property type="protein sequence ID" value="GAJ10291.1"/>
    <property type="molecule type" value="Genomic_DNA"/>
</dbReference>
<keyword evidence="2" id="KW-0663">Pyridoxal phosphate</keyword>
<dbReference type="PROSITE" id="PS00165">
    <property type="entry name" value="DEHYDRATASE_SER_THR"/>
    <property type="match status" value="1"/>
</dbReference>
<evidence type="ECO:0000259" key="3">
    <source>
        <dbReference type="Pfam" id="PF00291"/>
    </source>
</evidence>
<evidence type="ECO:0000313" key="4">
    <source>
        <dbReference type="EMBL" id="GAJ10291.1"/>
    </source>
</evidence>
<feature type="non-terminal residue" evidence="4">
    <location>
        <position position="73"/>
    </location>
</feature>
<dbReference type="InterPro" id="IPR050214">
    <property type="entry name" value="Cys_Synth/Cystath_Beta-Synth"/>
</dbReference>
<dbReference type="GO" id="GO:0030170">
    <property type="term" value="F:pyridoxal phosphate binding"/>
    <property type="evidence" value="ECO:0007669"/>
    <property type="project" value="InterPro"/>
</dbReference>
<dbReference type="GO" id="GO:0006535">
    <property type="term" value="P:cysteine biosynthetic process from serine"/>
    <property type="evidence" value="ECO:0007669"/>
    <property type="project" value="InterPro"/>
</dbReference>
<dbReference type="InterPro" id="IPR000634">
    <property type="entry name" value="Ser/Thr_deHydtase_PyrdxlP-BS"/>
</dbReference>
<dbReference type="InterPro" id="IPR001216">
    <property type="entry name" value="P-phosphate_BS"/>
</dbReference>
<dbReference type="GO" id="GO:0003824">
    <property type="term" value="F:catalytic activity"/>
    <property type="evidence" value="ECO:0007669"/>
    <property type="project" value="UniProtKB-ARBA"/>
</dbReference>
<sequence>MNRKDSSLLSCIGNTPLAKLNFPIKPTLFAKLEYLNPGGSIKDRAALFMIEEAEKKSLLLPGLQLSRLPPAIR</sequence>
<dbReference type="Pfam" id="PF00291">
    <property type="entry name" value="PALP"/>
    <property type="match status" value="1"/>
</dbReference>
<proteinExistence type="predicted"/>
<gene>
    <name evidence="4" type="ORF">S12H4_49201</name>
</gene>
<dbReference type="Gene3D" id="3.40.50.1100">
    <property type="match status" value="2"/>
</dbReference>
<dbReference type="AlphaFoldDB" id="X1VAK8"/>
<protein>
    <recommendedName>
        <fullName evidence="3">Tryptophan synthase beta chain-like PALP domain-containing protein</fullName>
    </recommendedName>
</protein>
<comment type="caution">
    <text evidence="4">The sequence shown here is derived from an EMBL/GenBank/DDBJ whole genome shotgun (WGS) entry which is preliminary data.</text>
</comment>
<evidence type="ECO:0000256" key="1">
    <source>
        <dbReference type="ARBA" id="ARBA00001933"/>
    </source>
</evidence>
<dbReference type="PANTHER" id="PTHR10314">
    <property type="entry name" value="CYSTATHIONINE BETA-SYNTHASE"/>
    <property type="match status" value="1"/>
</dbReference>